<name>A0ABS8WMG8_DATST</name>
<organism evidence="2 3">
    <name type="scientific">Datura stramonium</name>
    <name type="common">Jimsonweed</name>
    <name type="synonym">Common thornapple</name>
    <dbReference type="NCBI Taxonomy" id="4076"/>
    <lineage>
        <taxon>Eukaryota</taxon>
        <taxon>Viridiplantae</taxon>
        <taxon>Streptophyta</taxon>
        <taxon>Embryophyta</taxon>
        <taxon>Tracheophyta</taxon>
        <taxon>Spermatophyta</taxon>
        <taxon>Magnoliopsida</taxon>
        <taxon>eudicotyledons</taxon>
        <taxon>Gunneridae</taxon>
        <taxon>Pentapetalae</taxon>
        <taxon>asterids</taxon>
        <taxon>lamiids</taxon>
        <taxon>Solanales</taxon>
        <taxon>Solanaceae</taxon>
        <taxon>Solanoideae</taxon>
        <taxon>Datureae</taxon>
        <taxon>Datura</taxon>
    </lineage>
</organism>
<feature type="non-terminal residue" evidence="2">
    <location>
        <position position="56"/>
    </location>
</feature>
<accession>A0ABS8WMG8</accession>
<comment type="caution">
    <text evidence="2">The sequence shown here is derived from an EMBL/GenBank/DDBJ whole genome shotgun (WGS) entry which is preliminary data.</text>
</comment>
<protein>
    <submittedName>
        <fullName evidence="2">Uncharacterized protein</fullName>
    </submittedName>
</protein>
<evidence type="ECO:0000256" key="1">
    <source>
        <dbReference type="SAM" id="MobiDB-lite"/>
    </source>
</evidence>
<keyword evidence="3" id="KW-1185">Reference proteome</keyword>
<evidence type="ECO:0000313" key="2">
    <source>
        <dbReference type="EMBL" id="MCE3051179.1"/>
    </source>
</evidence>
<reference evidence="2 3" key="1">
    <citation type="journal article" date="2021" name="BMC Genomics">
        <title>Datura genome reveals duplications of psychoactive alkaloid biosynthetic genes and high mutation rate following tissue culture.</title>
        <authorList>
            <person name="Rajewski A."/>
            <person name="Carter-House D."/>
            <person name="Stajich J."/>
            <person name="Litt A."/>
        </authorList>
    </citation>
    <scope>NUCLEOTIDE SEQUENCE [LARGE SCALE GENOMIC DNA]</scope>
    <source>
        <strain evidence="2">AR-01</strain>
    </source>
</reference>
<evidence type="ECO:0000313" key="3">
    <source>
        <dbReference type="Proteomes" id="UP000823775"/>
    </source>
</evidence>
<dbReference type="EMBL" id="JACEIK010008233">
    <property type="protein sequence ID" value="MCE3051179.1"/>
    <property type="molecule type" value="Genomic_DNA"/>
</dbReference>
<sequence>VKKISNPKKLFLIGEASSFQAPNYERDDGIQNVNLNEPPTPTNQEDPSVEKQRRMV</sequence>
<feature type="compositionally biased region" description="Polar residues" evidence="1">
    <location>
        <begin position="31"/>
        <end position="46"/>
    </location>
</feature>
<feature type="non-terminal residue" evidence="2">
    <location>
        <position position="1"/>
    </location>
</feature>
<dbReference type="Proteomes" id="UP000823775">
    <property type="component" value="Unassembled WGS sequence"/>
</dbReference>
<feature type="region of interest" description="Disordered" evidence="1">
    <location>
        <begin position="22"/>
        <end position="56"/>
    </location>
</feature>
<proteinExistence type="predicted"/>
<gene>
    <name evidence="2" type="ORF">HAX54_049047</name>
</gene>